<dbReference type="EMBL" id="KN584912">
    <property type="protein sequence ID" value="KHJ81841.1"/>
    <property type="molecule type" value="Genomic_DNA"/>
</dbReference>
<name>A0A0B1SD61_OESDE</name>
<sequence>MKKDLAEFGDAMTQEVTDLTNAAKGGIDSATSVIKEQAQYLEKLVTPDTEQKPIVEEEVAAAGAETPTSSAQTQLPGSQSYEASLASK</sequence>
<feature type="compositionally biased region" description="Polar residues" evidence="1">
    <location>
        <begin position="66"/>
        <end position="88"/>
    </location>
</feature>
<evidence type="ECO:0000313" key="2">
    <source>
        <dbReference type="EMBL" id="KHJ81841.1"/>
    </source>
</evidence>
<gene>
    <name evidence="2" type="ORF">OESDEN_18470</name>
</gene>
<dbReference type="Proteomes" id="UP000053660">
    <property type="component" value="Unassembled WGS sequence"/>
</dbReference>
<accession>A0A0B1SD61</accession>
<protein>
    <submittedName>
        <fullName evidence="2">Uncharacterized protein</fullName>
    </submittedName>
</protein>
<feature type="region of interest" description="Disordered" evidence="1">
    <location>
        <begin position="60"/>
        <end position="88"/>
    </location>
</feature>
<organism evidence="2 3">
    <name type="scientific">Oesophagostomum dentatum</name>
    <name type="common">Nodular worm</name>
    <dbReference type="NCBI Taxonomy" id="61180"/>
    <lineage>
        <taxon>Eukaryota</taxon>
        <taxon>Metazoa</taxon>
        <taxon>Ecdysozoa</taxon>
        <taxon>Nematoda</taxon>
        <taxon>Chromadorea</taxon>
        <taxon>Rhabditida</taxon>
        <taxon>Rhabditina</taxon>
        <taxon>Rhabditomorpha</taxon>
        <taxon>Strongyloidea</taxon>
        <taxon>Strongylidae</taxon>
        <taxon>Oesophagostomum</taxon>
    </lineage>
</organism>
<dbReference type="AlphaFoldDB" id="A0A0B1SD61"/>
<reference evidence="2 3" key="1">
    <citation type="submission" date="2014-03" db="EMBL/GenBank/DDBJ databases">
        <title>Draft genome of the hookworm Oesophagostomum dentatum.</title>
        <authorList>
            <person name="Mitreva M."/>
        </authorList>
    </citation>
    <scope>NUCLEOTIDE SEQUENCE [LARGE SCALE GENOMIC DNA]</scope>
    <source>
        <strain evidence="2 3">OD-Hann</strain>
    </source>
</reference>
<evidence type="ECO:0000256" key="1">
    <source>
        <dbReference type="SAM" id="MobiDB-lite"/>
    </source>
</evidence>
<proteinExistence type="predicted"/>
<keyword evidence="3" id="KW-1185">Reference proteome</keyword>
<evidence type="ECO:0000313" key="3">
    <source>
        <dbReference type="Proteomes" id="UP000053660"/>
    </source>
</evidence>
<feature type="non-terminal residue" evidence="2">
    <location>
        <position position="88"/>
    </location>
</feature>
<dbReference type="OrthoDB" id="5871430at2759"/>